<reference evidence="3 4" key="1">
    <citation type="journal article" date="2011" name="Stand. Genomic Sci.">
        <title>Complete genome sequence of the acetate-degrading sulfate reducer Desulfobacca acetoxidans type strain (ASRB2).</title>
        <authorList>
            <person name="Goker M."/>
            <person name="Teshima H."/>
            <person name="Lapidus A."/>
            <person name="Nolan M."/>
            <person name="Lucas S."/>
            <person name="Hammon N."/>
            <person name="Deshpande S."/>
            <person name="Cheng J.F."/>
            <person name="Tapia R."/>
            <person name="Han C."/>
            <person name="Goodwin L."/>
            <person name="Pitluck S."/>
            <person name="Huntemann M."/>
            <person name="Liolios K."/>
            <person name="Ivanova N."/>
            <person name="Pagani I."/>
            <person name="Mavromatis K."/>
            <person name="Ovchinikova G."/>
            <person name="Pati A."/>
            <person name="Chen A."/>
            <person name="Palaniappan K."/>
            <person name="Land M."/>
            <person name="Hauser L."/>
            <person name="Brambilla E.M."/>
            <person name="Rohde M."/>
            <person name="Spring S."/>
            <person name="Detter J.C."/>
            <person name="Woyke T."/>
            <person name="Bristow J."/>
            <person name="Eisen J.A."/>
            <person name="Markowitz V."/>
            <person name="Hugenholtz P."/>
            <person name="Kyrpides N.C."/>
            <person name="Klenk H.P."/>
        </authorList>
    </citation>
    <scope>NUCLEOTIDE SEQUENCE [LARGE SCALE GENOMIC DNA]</scope>
    <source>
        <strain evidence="4">ATCC 700848 / DSM 11109 / ASRB2</strain>
    </source>
</reference>
<keyword evidence="2" id="KW-0472">Membrane</keyword>
<evidence type="ECO:0000313" key="4">
    <source>
        <dbReference type="Proteomes" id="UP000000483"/>
    </source>
</evidence>
<keyword evidence="2" id="KW-1133">Transmembrane helix</keyword>
<evidence type="ECO:0000256" key="1">
    <source>
        <dbReference type="SAM" id="MobiDB-lite"/>
    </source>
</evidence>
<dbReference type="SUPFAM" id="SSF52402">
    <property type="entry name" value="Adenine nucleotide alpha hydrolases-like"/>
    <property type="match status" value="1"/>
</dbReference>
<dbReference type="HOGENOM" id="CLU_992994_0_0_7"/>
<sequence>MRRRIDQPQKRDKNRVNRESGIQSSRMATATAVISPHSRKILLVSDGEKFDRAATEYALNVAQRLNNDIIAMNVCPSLAPLKNRFSPFRLSRQELFKRRAASGFTDLQRQAAAKGVQCWHLINFGELNQAVEELNQEVKRIEFVITGAETGDEKGTEAVTLPMFLITGKKGDMVMAKQNASRRKNLIQVVGFGALSAVMYAAVFLNTDTVMKYFTRGAWYAALPIITVFAVSFVHGAFANYFWSALGIEAPKQTVQPTAAKRPVARKRPRPELRLNA</sequence>
<feature type="compositionally biased region" description="Basic and acidic residues" evidence="1">
    <location>
        <begin position="1"/>
        <end position="18"/>
    </location>
</feature>
<feature type="transmembrane region" description="Helical" evidence="2">
    <location>
        <begin position="217"/>
        <end position="243"/>
    </location>
</feature>
<keyword evidence="2" id="KW-0812">Transmembrane</keyword>
<evidence type="ECO:0000256" key="2">
    <source>
        <dbReference type="SAM" id="Phobius"/>
    </source>
</evidence>
<feature type="region of interest" description="Disordered" evidence="1">
    <location>
        <begin position="1"/>
        <end position="29"/>
    </location>
</feature>
<dbReference type="KEGG" id="dao:Desac_1218"/>
<keyword evidence="4" id="KW-1185">Reference proteome</keyword>
<dbReference type="Gene3D" id="3.40.50.620">
    <property type="entry name" value="HUPs"/>
    <property type="match status" value="1"/>
</dbReference>
<gene>
    <name evidence="3" type="ordered locus">Desac_1218</name>
</gene>
<dbReference type="STRING" id="880072.Desac_1218"/>
<dbReference type="RefSeq" id="WP_013706191.1">
    <property type="nucleotide sequence ID" value="NC_015388.1"/>
</dbReference>
<protein>
    <submittedName>
        <fullName evidence="3">Uncharacterized protein</fullName>
    </submittedName>
</protein>
<dbReference type="EMBL" id="CP002629">
    <property type="protein sequence ID" value="AEB09079.1"/>
    <property type="molecule type" value="Genomic_DNA"/>
</dbReference>
<reference evidence="4" key="2">
    <citation type="submission" date="2011-03" db="EMBL/GenBank/DDBJ databases">
        <title>The complete genome of Desulfobacca acetoxidans DSM 11109.</title>
        <authorList>
            <consortium name="US DOE Joint Genome Institute (JGI-PGF)"/>
            <person name="Lucas S."/>
            <person name="Copeland A."/>
            <person name="Lapidus A."/>
            <person name="Bruce D."/>
            <person name="Goodwin L."/>
            <person name="Pitluck S."/>
            <person name="Peters L."/>
            <person name="Kyrpides N."/>
            <person name="Mavromatis K."/>
            <person name="Ivanova N."/>
            <person name="Ovchinnikova G."/>
            <person name="Teshima H."/>
            <person name="Detter J.C."/>
            <person name="Han C."/>
            <person name="Land M."/>
            <person name="Hauser L."/>
            <person name="Markowitz V."/>
            <person name="Cheng J.-F."/>
            <person name="Hugenholtz P."/>
            <person name="Woyke T."/>
            <person name="Wu D."/>
            <person name="Spring S."/>
            <person name="Schueler E."/>
            <person name="Brambilla E."/>
            <person name="Klenk H.-P."/>
            <person name="Eisen J.A."/>
        </authorList>
    </citation>
    <scope>NUCLEOTIDE SEQUENCE [LARGE SCALE GENOMIC DNA]</scope>
    <source>
        <strain evidence="4">ATCC 700848 / DSM 11109 / ASRB2</strain>
    </source>
</reference>
<accession>F2NHG3</accession>
<dbReference type="eggNOG" id="ENOG5033APK">
    <property type="taxonomic scope" value="Bacteria"/>
</dbReference>
<proteinExistence type="predicted"/>
<feature type="transmembrane region" description="Helical" evidence="2">
    <location>
        <begin position="185"/>
        <end position="205"/>
    </location>
</feature>
<dbReference type="OrthoDB" id="5432483at2"/>
<organism evidence="3 4">
    <name type="scientific">Desulfobacca acetoxidans (strain ATCC 700848 / DSM 11109 / ASRB2)</name>
    <dbReference type="NCBI Taxonomy" id="880072"/>
    <lineage>
        <taxon>Bacteria</taxon>
        <taxon>Pseudomonadati</taxon>
        <taxon>Thermodesulfobacteriota</taxon>
        <taxon>Desulfobaccia</taxon>
        <taxon>Desulfobaccales</taxon>
        <taxon>Desulfobaccaceae</taxon>
        <taxon>Desulfobacca</taxon>
    </lineage>
</organism>
<feature type="region of interest" description="Disordered" evidence="1">
    <location>
        <begin position="257"/>
        <end position="277"/>
    </location>
</feature>
<dbReference type="InterPro" id="IPR014729">
    <property type="entry name" value="Rossmann-like_a/b/a_fold"/>
</dbReference>
<dbReference type="Proteomes" id="UP000000483">
    <property type="component" value="Chromosome"/>
</dbReference>
<name>F2NHG3_DESAR</name>
<evidence type="ECO:0000313" key="3">
    <source>
        <dbReference type="EMBL" id="AEB09079.1"/>
    </source>
</evidence>
<dbReference type="AlphaFoldDB" id="F2NHG3"/>